<accession>A0A1Y6D6W0</accession>
<dbReference type="STRING" id="1760988.SAMN02949497_2980"/>
<name>A0A1Y6D6W0_9GAMM</name>
<dbReference type="RefSeq" id="WP_085213985.1">
    <property type="nucleotide sequence ID" value="NZ_FXAM01000001.1"/>
</dbReference>
<evidence type="ECO:0000313" key="2">
    <source>
        <dbReference type="EMBL" id="SMF95615.1"/>
    </source>
</evidence>
<dbReference type="AlphaFoldDB" id="A0A1Y6D6W0"/>
<feature type="region of interest" description="Disordered" evidence="1">
    <location>
        <begin position="57"/>
        <end position="125"/>
    </location>
</feature>
<dbReference type="Proteomes" id="UP000192923">
    <property type="component" value="Unassembled WGS sequence"/>
</dbReference>
<feature type="compositionally biased region" description="Pro residues" evidence="1">
    <location>
        <begin position="8"/>
        <end position="28"/>
    </location>
</feature>
<feature type="region of interest" description="Disordered" evidence="1">
    <location>
        <begin position="1"/>
        <end position="30"/>
    </location>
</feature>
<gene>
    <name evidence="2" type="ORF">SAMN02949497_2980</name>
</gene>
<feature type="compositionally biased region" description="Basic and acidic residues" evidence="1">
    <location>
        <begin position="67"/>
        <end position="82"/>
    </location>
</feature>
<proteinExistence type="predicted"/>
<protein>
    <submittedName>
        <fullName evidence="2">Uncharacterized protein</fullName>
    </submittedName>
</protein>
<reference evidence="2 3" key="1">
    <citation type="submission" date="2016-12" db="EMBL/GenBank/DDBJ databases">
        <authorList>
            <person name="Song W.-J."/>
            <person name="Kurnit D.M."/>
        </authorList>
    </citation>
    <scope>NUCLEOTIDE SEQUENCE [LARGE SCALE GENOMIC DNA]</scope>
    <source>
        <strain evidence="2 3">175</strain>
    </source>
</reference>
<evidence type="ECO:0000256" key="1">
    <source>
        <dbReference type="SAM" id="MobiDB-lite"/>
    </source>
</evidence>
<evidence type="ECO:0000313" key="3">
    <source>
        <dbReference type="Proteomes" id="UP000192923"/>
    </source>
</evidence>
<feature type="compositionally biased region" description="Low complexity" evidence="1">
    <location>
        <begin position="57"/>
        <end position="66"/>
    </location>
</feature>
<organism evidence="2 3">
    <name type="scientific">Methylomagnum ishizawai</name>
    <dbReference type="NCBI Taxonomy" id="1760988"/>
    <lineage>
        <taxon>Bacteria</taxon>
        <taxon>Pseudomonadati</taxon>
        <taxon>Pseudomonadota</taxon>
        <taxon>Gammaproteobacteria</taxon>
        <taxon>Methylococcales</taxon>
        <taxon>Methylococcaceae</taxon>
        <taxon>Methylomagnum</taxon>
    </lineage>
</organism>
<sequence>MASKTPRKPPAPEGAAAPPPAAANPPPKLRLGCAPLIVGVVLVALLGKFLPHETRRTPAAMPAATPRDSKAEVKPARPEPRPQKPVPPKTAEVPRKPDTPPKTGPAAVKAQPAAPERPAVANSPWNGSVRQVERYLKNSLYDAASFEAIEWSPVVETKKGYQVRCKYRSKNVLGVYVTQSKTFFLDRGGEVYAVKE</sequence>
<dbReference type="EMBL" id="FXAM01000001">
    <property type="protein sequence ID" value="SMF95615.1"/>
    <property type="molecule type" value="Genomic_DNA"/>
</dbReference>
<keyword evidence="3" id="KW-1185">Reference proteome</keyword>
<dbReference type="OrthoDB" id="5417073at2"/>